<accession>A0A2S4L9R3</accession>
<feature type="compositionally biased region" description="Pro residues" evidence="1">
    <location>
        <begin position="95"/>
        <end position="111"/>
    </location>
</feature>
<dbReference type="OrthoDB" id="10596474at2759"/>
<evidence type="ECO:0000256" key="1">
    <source>
        <dbReference type="SAM" id="MobiDB-lite"/>
    </source>
</evidence>
<organism evidence="2 3">
    <name type="scientific">Tolypocladium paradoxum</name>
    <dbReference type="NCBI Taxonomy" id="94208"/>
    <lineage>
        <taxon>Eukaryota</taxon>
        <taxon>Fungi</taxon>
        <taxon>Dikarya</taxon>
        <taxon>Ascomycota</taxon>
        <taxon>Pezizomycotina</taxon>
        <taxon>Sordariomycetes</taxon>
        <taxon>Hypocreomycetidae</taxon>
        <taxon>Hypocreales</taxon>
        <taxon>Ophiocordycipitaceae</taxon>
        <taxon>Tolypocladium</taxon>
    </lineage>
</organism>
<proteinExistence type="predicted"/>
<sequence>MYPTRNAIDRSIGPVSVSLLRTPLDHRLQRPDVLGHLRGPRQRDILLFPSTTTTGTAPASLATSLVLFLTSRCPLSVSPTNLASSSASPASTHAPSPPPQVRRPGKAPPEQPVDEPGGRVGARVGLHELHHAVRGARVAHEAVEAQRQAEGPARDGMCAR</sequence>
<name>A0A2S4L9R3_9HYPO</name>
<reference evidence="2 3" key="1">
    <citation type="submission" date="2018-01" db="EMBL/GenBank/DDBJ databases">
        <title>Harnessing the power of phylogenomics to disentangle the directionality and signatures of interkingdom host jumping in the parasitic fungal genus Tolypocladium.</title>
        <authorList>
            <person name="Quandt C.A."/>
            <person name="Patterson W."/>
            <person name="Spatafora J.W."/>
        </authorList>
    </citation>
    <scope>NUCLEOTIDE SEQUENCE [LARGE SCALE GENOMIC DNA]</scope>
    <source>
        <strain evidence="2 3">NRBC 100945</strain>
    </source>
</reference>
<dbReference type="AlphaFoldDB" id="A0A2S4L9R3"/>
<evidence type="ECO:0000313" key="2">
    <source>
        <dbReference type="EMBL" id="POR39166.1"/>
    </source>
</evidence>
<feature type="region of interest" description="Disordered" evidence="1">
    <location>
        <begin position="78"/>
        <end position="125"/>
    </location>
</feature>
<protein>
    <submittedName>
        <fullName evidence="2">Uncharacterized protein</fullName>
    </submittedName>
</protein>
<gene>
    <name evidence="2" type="ORF">TPAR_00636</name>
</gene>
<comment type="caution">
    <text evidence="2">The sequence shown here is derived from an EMBL/GenBank/DDBJ whole genome shotgun (WGS) entry which is preliminary data.</text>
</comment>
<dbReference type="EMBL" id="PKSG01000067">
    <property type="protein sequence ID" value="POR39166.1"/>
    <property type="molecule type" value="Genomic_DNA"/>
</dbReference>
<feature type="compositionally biased region" description="Low complexity" evidence="1">
    <location>
        <begin position="78"/>
        <end position="94"/>
    </location>
</feature>
<keyword evidence="3" id="KW-1185">Reference proteome</keyword>
<evidence type="ECO:0000313" key="3">
    <source>
        <dbReference type="Proteomes" id="UP000237481"/>
    </source>
</evidence>
<dbReference type="Proteomes" id="UP000237481">
    <property type="component" value="Unassembled WGS sequence"/>
</dbReference>